<dbReference type="EMBL" id="RJVU01006619">
    <property type="protein sequence ID" value="ROL54491.1"/>
    <property type="molecule type" value="Genomic_DNA"/>
</dbReference>
<gene>
    <name evidence="2" type="ORF">DPX16_23332</name>
</gene>
<proteinExistence type="predicted"/>
<dbReference type="OrthoDB" id="8854077at2759"/>
<feature type="domain" description="SET" evidence="1">
    <location>
        <begin position="31"/>
        <end position="74"/>
    </location>
</feature>
<name>A0A3N0Z842_ANAGA</name>
<dbReference type="InterPro" id="IPR001214">
    <property type="entry name" value="SET_dom"/>
</dbReference>
<dbReference type="AlphaFoldDB" id="A0A3N0Z842"/>
<protein>
    <recommendedName>
        <fullName evidence="1">SET domain-containing protein</fullName>
    </recommendedName>
</protein>
<dbReference type="Proteomes" id="UP000281406">
    <property type="component" value="Unassembled WGS sequence"/>
</dbReference>
<dbReference type="Pfam" id="PF00856">
    <property type="entry name" value="SET"/>
    <property type="match status" value="1"/>
</dbReference>
<dbReference type="InterPro" id="IPR046341">
    <property type="entry name" value="SET_dom_sf"/>
</dbReference>
<evidence type="ECO:0000313" key="3">
    <source>
        <dbReference type="Proteomes" id="UP000281406"/>
    </source>
</evidence>
<sequence length="92" mass="11009">MRAKESQEKWAREGRIMNLSQVRKSVREDQSCDSLAEYFSSKVFLIQERHDRECVLFFALRDIAVNEELLWDYGMRRSAFQGEGWDLSWLDD</sequence>
<keyword evidence="3" id="KW-1185">Reference proteome</keyword>
<organism evidence="2 3">
    <name type="scientific">Anabarilius grahami</name>
    <name type="common">Kanglang fish</name>
    <name type="synonym">Barilius grahami</name>
    <dbReference type="NCBI Taxonomy" id="495550"/>
    <lineage>
        <taxon>Eukaryota</taxon>
        <taxon>Metazoa</taxon>
        <taxon>Chordata</taxon>
        <taxon>Craniata</taxon>
        <taxon>Vertebrata</taxon>
        <taxon>Euteleostomi</taxon>
        <taxon>Actinopterygii</taxon>
        <taxon>Neopterygii</taxon>
        <taxon>Teleostei</taxon>
        <taxon>Ostariophysi</taxon>
        <taxon>Cypriniformes</taxon>
        <taxon>Xenocyprididae</taxon>
        <taxon>Xenocypridinae</taxon>
        <taxon>Xenocypridinae incertae sedis</taxon>
        <taxon>Anabarilius</taxon>
    </lineage>
</organism>
<evidence type="ECO:0000259" key="1">
    <source>
        <dbReference type="Pfam" id="PF00856"/>
    </source>
</evidence>
<comment type="caution">
    <text evidence="2">The sequence shown here is derived from an EMBL/GenBank/DDBJ whole genome shotgun (WGS) entry which is preliminary data.</text>
</comment>
<dbReference type="Gene3D" id="2.170.270.10">
    <property type="entry name" value="SET domain"/>
    <property type="match status" value="1"/>
</dbReference>
<reference evidence="2 3" key="1">
    <citation type="submission" date="2018-10" db="EMBL/GenBank/DDBJ databases">
        <title>Genome assembly for a Yunnan-Guizhou Plateau 3E fish, Anabarilius grahami (Regan), and its evolutionary and genetic applications.</title>
        <authorList>
            <person name="Jiang W."/>
        </authorList>
    </citation>
    <scope>NUCLEOTIDE SEQUENCE [LARGE SCALE GENOMIC DNA]</scope>
    <source>
        <strain evidence="2">AG-KIZ</strain>
        <tissue evidence="2">Muscle</tissue>
    </source>
</reference>
<accession>A0A3N0Z842</accession>
<evidence type="ECO:0000313" key="2">
    <source>
        <dbReference type="EMBL" id="ROL54491.1"/>
    </source>
</evidence>
<dbReference type="SUPFAM" id="SSF82199">
    <property type="entry name" value="SET domain"/>
    <property type="match status" value="1"/>
</dbReference>